<dbReference type="InterPro" id="IPR036508">
    <property type="entry name" value="Chitin-bd_dom_sf"/>
</dbReference>
<feature type="compositionally biased region" description="Polar residues" evidence="3">
    <location>
        <begin position="660"/>
        <end position="674"/>
    </location>
</feature>
<dbReference type="PROSITE" id="PS00022">
    <property type="entry name" value="EGF_1"/>
    <property type="match status" value="1"/>
</dbReference>
<protein>
    <submittedName>
        <fullName evidence="7">Uncharacterized protein</fullName>
    </submittedName>
</protein>
<feature type="disulfide bond" evidence="2">
    <location>
        <begin position="191"/>
        <end position="200"/>
    </location>
</feature>
<evidence type="ECO:0000313" key="8">
    <source>
        <dbReference type="Proteomes" id="UP000663864"/>
    </source>
</evidence>
<feature type="compositionally biased region" description="Low complexity" evidence="3">
    <location>
        <begin position="462"/>
        <end position="474"/>
    </location>
</feature>
<feature type="region of interest" description="Disordered" evidence="3">
    <location>
        <begin position="384"/>
        <end position="474"/>
    </location>
</feature>
<dbReference type="SUPFAM" id="SSF57625">
    <property type="entry name" value="Invertebrate chitin-binding proteins"/>
    <property type="match status" value="1"/>
</dbReference>
<dbReference type="CDD" id="cd00054">
    <property type="entry name" value="EGF_CA"/>
    <property type="match status" value="1"/>
</dbReference>
<dbReference type="EMBL" id="CAJNOT010000415">
    <property type="protein sequence ID" value="CAF0973917.1"/>
    <property type="molecule type" value="Genomic_DNA"/>
</dbReference>
<feature type="domain" description="Chitin-binding type-2" evidence="6">
    <location>
        <begin position="109"/>
        <end position="169"/>
    </location>
</feature>
<evidence type="ECO:0000259" key="6">
    <source>
        <dbReference type="PROSITE" id="PS50940"/>
    </source>
</evidence>
<keyword evidence="4" id="KW-1133">Transmembrane helix</keyword>
<dbReference type="PANTHER" id="PTHR24033">
    <property type="entry name" value="EGF-LIKE DOMAIN-CONTAINING PROTEIN"/>
    <property type="match status" value="1"/>
</dbReference>
<keyword evidence="1 2" id="KW-1015">Disulfide bond</keyword>
<dbReference type="InterPro" id="IPR000742">
    <property type="entry name" value="EGF"/>
</dbReference>
<dbReference type="PANTHER" id="PTHR24033:SF151">
    <property type="entry name" value="NOTCH 2"/>
    <property type="match status" value="1"/>
</dbReference>
<dbReference type="FunFam" id="2.10.25.10:FF:000610">
    <property type="entry name" value="protein HEG homolog 1 isoform X1"/>
    <property type="match status" value="1"/>
</dbReference>
<feature type="domain" description="EGF-like" evidence="5">
    <location>
        <begin position="163"/>
        <end position="201"/>
    </location>
</feature>
<comment type="caution">
    <text evidence="2">Lacks conserved residue(s) required for the propagation of feature annotation.</text>
</comment>
<reference evidence="7" key="1">
    <citation type="submission" date="2021-02" db="EMBL/GenBank/DDBJ databases">
        <authorList>
            <person name="Nowell W R."/>
        </authorList>
    </citation>
    <scope>NUCLEOTIDE SEQUENCE</scope>
</reference>
<dbReference type="GO" id="GO:0008061">
    <property type="term" value="F:chitin binding"/>
    <property type="evidence" value="ECO:0007669"/>
    <property type="project" value="InterPro"/>
</dbReference>
<dbReference type="SMART" id="SM00181">
    <property type="entry name" value="EGF"/>
    <property type="match status" value="2"/>
</dbReference>
<feature type="compositionally biased region" description="Polar residues" evidence="3">
    <location>
        <begin position="410"/>
        <end position="461"/>
    </location>
</feature>
<accession>A0A814EUD9</accession>
<proteinExistence type="predicted"/>
<dbReference type="AlphaFoldDB" id="A0A814EUD9"/>
<feature type="domain" description="EGF-like" evidence="5">
    <location>
        <begin position="203"/>
        <end position="245"/>
    </location>
</feature>
<dbReference type="PROSITE" id="PS50940">
    <property type="entry name" value="CHIT_BIND_II"/>
    <property type="match status" value="1"/>
</dbReference>
<organism evidence="7 8">
    <name type="scientific">Rotaria sordida</name>
    <dbReference type="NCBI Taxonomy" id="392033"/>
    <lineage>
        <taxon>Eukaryota</taxon>
        <taxon>Metazoa</taxon>
        <taxon>Spiralia</taxon>
        <taxon>Gnathifera</taxon>
        <taxon>Rotifera</taxon>
        <taxon>Eurotatoria</taxon>
        <taxon>Bdelloidea</taxon>
        <taxon>Philodinida</taxon>
        <taxon>Philodinidae</taxon>
        <taxon>Rotaria</taxon>
    </lineage>
</organism>
<dbReference type="Pfam" id="PF00008">
    <property type="entry name" value="EGF"/>
    <property type="match status" value="1"/>
</dbReference>
<keyword evidence="4" id="KW-0812">Transmembrane</keyword>
<feature type="region of interest" description="Disordered" evidence="3">
    <location>
        <begin position="340"/>
        <end position="362"/>
    </location>
</feature>
<feature type="region of interest" description="Disordered" evidence="3">
    <location>
        <begin position="910"/>
        <end position="946"/>
    </location>
</feature>
<evidence type="ECO:0000256" key="2">
    <source>
        <dbReference type="PROSITE-ProRule" id="PRU00076"/>
    </source>
</evidence>
<dbReference type="Gene3D" id="2.10.25.10">
    <property type="entry name" value="Laminin"/>
    <property type="match status" value="1"/>
</dbReference>
<dbReference type="InterPro" id="IPR002557">
    <property type="entry name" value="Chitin-bd_dom"/>
</dbReference>
<dbReference type="Proteomes" id="UP000663864">
    <property type="component" value="Unassembled WGS sequence"/>
</dbReference>
<keyword evidence="4" id="KW-0472">Membrane</keyword>
<comment type="caution">
    <text evidence="7">The sequence shown here is derived from an EMBL/GenBank/DDBJ whole genome shotgun (WGS) entry which is preliminary data.</text>
</comment>
<keyword evidence="2" id="KW-0245">EGF-like domain</keyword>
<dbReference type="SUPFAM" id="SSF57196">
    <property type="entry name" value="EGF/Laminin"/>
    <property type="match status" value="1"/>
</dbReference>
<feature type="compositionally biased region" description="Basic and acidic residues" evidence="3">
    <location>
        <begin position="646"/>
        <end position="659"/>
    </location>
</feature>
<dbReference type="InterPro" id="IPR051830">
    <property type="entry name" value="NOTCH_homolog"/>
</dbReference>
<dbReference type="GO" id="GO:0005509">
    <property type="term" value="F:calcium ion binding"/>
    <property type="evidence" value="ECO:0007669"/>
    <property type="project" value="InterPro"/>
</dbReference>
<name>A0A814EUD9_9BILA</name>
<gene>
    <name evidence="7" type="ORF">ZHD862_LOCUS11146</name>
</gene>
<feature type="compositionally biased region" description="Basic and acidic residues" evidence="3">
    <location>
        <begin position="347"/>
        <end position="358"/>
    </location>
</feature>
<evidence type="ECO:0000256" key="4">
    <source>
        <dbReference type="SAM" id="Phobius"/>
    </source>
</evidence>
<dbReference type="SMART" id="SM00494">
    <property type="entry name" value="ChtBD2"/>
    <property type="match status" value="2"/>
</dbReference>
<dbReference type="PROSITE" id="PS50026">
    <property type="entry name" value="EGF_3"/>
    <property type="match status" value="2"/>
</dbReference>
<evidence type="ECO:0000256" key="3">
    <source>
        <dbReference type="SAM" id="MobiDB-lite"/>
    </source>
</evidence>
<dbReference type="InterPro" id="IPR001881">
    <property type="entry name" value="EGF-like_Ca-bd_dom"/>
</dbReference>
<sequence>MTIEVILLVFRVHFIDCVVVSCIDFIFRIFCAITNMLSLRFALLLLIVLYVNGQTVDINSLNSTNAENNDPVDKLHIIKEGQYEKLISSNDAKKPQLTENQTLSVQPLSSPCIGAYPSKKLSYRKDKTKYILCSDEFHYEILSCLNDGEYNEQTNSCERIITTINKCEEEKPCLHNGHCVPLLNSTFKCICHSDWTGDKCEIPINSCVKNPCGSNALCRTLKMIDYEQDYVCICDQSESYGLNCQDVVRNPCLTSNEQFFPYAFSQRAYIQCDGDIIHFQPCSTLLFWNQEETICDRKRPTKVHLQKLLTKLISKTKNKKQHEKIIENINKEIITTTTTTTTTIQNEQKKKDEKENHDSSTFIPTTVTHTEELQSNMDTQQSLVTQNVPEETPESSEPLLESVDSKQIHQDSQIESTTSLTIPSERNQPLSQTTQQELISTSTEVSSTTAYTDDQSETTPENQQQNFPQSNQPFTTQKLDQTTEITTTQNNEHILPQSTQESYTTQYQQQFQKENFLETTTQSYKPIHSQDFQNHEKPIQSWPKIPADQFTRNQFLKSLHLNRKHNQNFAPQSQSWQGYQINRIQPWLHDRNQQSWQNKGNNQIHQNSIQSETSSMNIEQLPVKKEQTFVSQSIQNQSWIPTHYSDPNHDQLQREEKLQHNQQQEKQNLPQTNPVFGTQQWLNRIPEKKPLNYQHTFTQLQSGQESHITPNQHEFQDQSQETFLETTTQPYKIFLLQGFQNPQKHEQSQQHKFFTQQINDQPIKSHVNQHINFQSKPWQRISKPSRILEFPLTNRNKDYSIIDTSSQIPNSQFELNQQHQDLFNQNSFEQKQPWSSNQQFQNPISQSKDFNDLKLQTSQDFTTHPVVSSQNQPSLQTGQQLNANSFETTTKSNENILPGHSIQHPHQWQSSRTVEQQQQHQSNHNQIEQEKAQDSLPTLSSGSWNY</sequence>
<evidence type="ECO:0000313" key="7">
    <source>
        <dbReference type="EMBL" id="CAF0973917.1"/>
    </source>
</evidence>
<dbReference type="GO" id="GO:0005576">
    <property type="term" value="C:extracellular region"/>
    <property type="evidence" value="ECO:0007669"/>
    <property type="project" value="InterPro"/>
</dbReference>
<feature type="compositionally biased region" description="Low complexity" evidence="3">
    <location>
        <begin position="915"/>
        <end position="926"/>
    </location>
</feature>
<evidence type="ECO:0000256" key="1">
    <source>
        <dbReference type="ARBA" id="ARBA00023157"/>
    </source>
</evidence>
<feature type="compositionally biased region" description="Polar residues" evidence="3">
    <location>
        <begin position="935"/>
        <end position="946"/>
    </location>
</feature>
<evidence type="ECO:0000259" key="5">
    <source>
        <dbReference type="PROSITE" id="PS50026"/>
    </source>
</evidence>
<feature type="region of interest" description="Disordered" evidence="3">
    <location>
        <begin position="638"/>
        <end position="674"/>
    </location>
</feature>
<feature type="transmembrane region" description="Helical" evidence="4">
    <location>
        <begin position="6"/>
        <end position="30"/>
    </location>
</feature>
<dbReference type="SMART" id="SM00179">
    <property type="entry name" value="EGF_CA"/>
    <property type="match status" value="1"/>
</dbReference>